<organism evidence="2">
    <name type="scientific">Absidia glauca</name>
    <name type="common">Pin mould</name>
    <dbReference type="NCBI Taxonomy" id="4829"/>
    <lineage>
        <taxon>Eukaryota</taxon>
        <taxon>Fungi</taxon>
        <taxon>Fungi incertae sedis</taxon>
        <taxon>Mucoromycota</taxon>
        <taxon>Mucoromycotina</taxon>
        <taxon>Mucoromycetes</taxon>
        <taxon>Mucorales</taxon>
        <taxon>Cunninghamellaceae</taxon>
        <taxon>Absidia</taxon>
    </lineage>
</organism>
<accession>A0A163JI90</accession>
<dbReference type="InParanoid" id="A0A163JI90"/>
<gene>
    <name evidence="2" type="primary">ABSGL_05178.1 scaffold 6846</name>
</gene>
<name>A0A163JI90_ABSGL</name>
<dbReference type="EMBL" id="LT552916">
    <property type="protein sequence ID" value="SAL99534.1"/>
    <property type="molecule type" value="Genomic_DNA"/>
</dbReference>
<dbReference type="OrthoDB" id="2237019at2759"/>
<protein>
    <submittedName>
        <fullName evidence="2">Uncharacterized protein</fullName>
    </submittedName>
</protein>
<feature type="transmembrane region" description="Helical" evidence="1">
    <location>
        <begin position="15"/>
        <end position="33"/>
    </location>
</feature>
<keyword evidence="3" id="KW-1185">Reference proteome</keyword>
<keyword evidence="1" id="KW-1133">Transmembrane helix</keyword>
<evidence type="ECO:0000256" key="1">
    <source>
        <dbReference type="SAM" id="Phobius"/>
    </source>
</evidence>
<feature type="non-terminal residue" evidence="2">
    <location>
        <position position="174"/>
    </location>
</feature>
<dbReference type="AlphaFoldDB" id="A0A163JI90"/>
<keyword evidence="1" id="KW-0812">Transmembrane</keyword>
<evidence type="ECO:0000313" key="3">
    <source>
        <dbReference type="Proteomes" id="UP000078561"/>
    </source>
</evidence>
<proteinExistence type="predicted"/>
<dbReference type="Proteomes" id="UP000078561">
    <property type="component" value="Unassembled WGS sequence"/>
</dbReference>
<reference evidence="2" key="1">
    <citation type="submission" date="2016-04" db="EMBL/GenBank/DDBJ databases">
        <authorList>
            <person name="Evans L.H."/>
            <person name="Alamgir A."/>
            <person name="Owens N."/>
            <person name="Weber N.D."/>
            <person name="Virtaneva K."/>
            <person name="Barbian K."/>
            <person name="Babar A."/>
            <person name="Rosenke K."/>
        </authorList>
    </citation>
    <scope>NUCLEOTIDE SEQUENCE [LARGE SCALE GENOMIC DNA]</scope>
    <source>
        <strain evidence="2">CBS 101.48</strain>
    </source>
</reference>
<keyword evidence="1" id="KW-0472">Membrane</keyword>
<evidence type="ECO:0000313" key="2">
    <source>
        <dbReference type="EMBL" id="SAL99534.1"/>
    </source>
</evidence>
<dbReference type="STRING" id="4829.A0A163JI90"/>
<sequence>MSFDDFMSRHLSGRLMFYGYILTDGISINFVFARLPSPTRLELYVPDMDNSHRTIEGRFGITGLDPGRRDIVTTAGGAGTGLFHNRQVSTKEFKTISGETKRRQYLEIEKSTTITRSNEGTNISFDNFESALPTLQSANVDTIRQSIQARLSSAPQLMDFYGISHSRRRLKAYS</sequence>